<dbReference type="NCBIfam" id="NF047353">
    <property type="entry name" value="tube_lmo2291"/>
    <property type="match status" value="1"/>
</dbReference>
<gene>
    <name evidence="1" type="ORF">GSF08_04120</name>
</gene>
<evidence type="ECO:0000313" key="2">
    <source>
        <dbReference type="Proteomes" id="UP000434036"/>
    </source>
</evidence>
<protein>
    <submittedName>
        <fullName evidence="1">Uncharacterized protein</fullName>
    </submittedName>
</protein>
<organism evidence="1 2">
    <name type="scientific">Copranaerobaculum intestinale</name>
    <dbReference type="NCBI Taxonomy" id="2692629"/>
    <lineage>
        <taxon>Bacteria</taxon>
        <taxon>Bacillati</taxon>
        <taxon>Bacillota</taxon>
        <taxon>Erysipelotrichia</taxon>
        <taxon>Erysipelotrichales</taxon>
        <taxon>Erysipelotrichaceae</taxon>
        <taxon>Copranaerobaculum</taxon>
    </lineage>
</organism>
<evidence type="ECO:0000313" key="1">
    <source>
        <dbReference type="EMBL" id="MXQ73119.1"/>
    </source>
</evidence>
<sequence>MTSVNAAGIATRDEMLSYMNTGSGDQAVWSLIGQGFTELTEALNAKTKDSQYIHQKSGTSSVIGYAPTFTFVAELDKADPVASFIANIGRERKIGAECETDIVNVYSWLPGTTEGSVVAYQQHVAVKVDNSGSGVGGEAMGLAGALLYKGDAVKGEWNPTTKTFTAK</sequence>
<comment type="caution">
    <text evidence="1">The sequence shown here is derived from an EMBL/GenBank/DDBJ whole genome shotgun (WGS) entry which is preliminary data.</text>
</comment>
<reference evidence="1 2" key="2">
    <citation type="submission" date="2020-01" db="EMBL/GenBank/DDBJ databases">
        <title>Clostridiaceae sp. nov. isolated from the gut of human by culturomics.</title>
        <authorList>
            <person name="Chang Y."/>
        </authorList>
    </citation>
    <scope>NUCLEOTIDE SEQUENCE [LARGE SCALE GENOMIC DNA]</scope>
    <source>
        <strain evidence="1 2">DONG20-135</strain>
    </source>
</reference>
<keyword evidence="2" id="KW-1185">Reference proteome</keyword>
<dbReference type="Proteomes" id="UP000434036">
    <property type="component" value="Unassembled WGS sequence"/>
</dbReference>
<name>A0A6N8U977_9FIRM</name>
<dbReference type="EMBL" id="WUUQ01000001">
    <property type="protein sequence ID" value="MXQ73119.1"/>
    <property type="molecule type" value="Genomic_DNA"/>
</dbReference>
<dbReference type="RefSeq" id="WP_160624540.1">
    <property type="nucleotide sequence ID" value="NZ_WUUQ01000001.1"/>
</dbReference>
<reference evidence="1 2" key="1">
    <citation type="submission" date="2019-12" db="EMBL/GenBank/DDBJ databases">
        <authorList>
            <person name="Yang R."/>
        </authorList>
    </citation>
    <scope>NUCLEOTIDE SEQUENCE [LARGE SCALE GENOMIC DNA]</scope>
    <source>
        <strain evidence="1 2">DONG20-135</strain>
    </source>
</reference>
<proteinExistence type="predicted"/>
<accession>A0A6N8U977</accession>
<dbReference type="AlphaFoldDB" id="A0A6N8U977"/>